<dbReference type="Gene3D" id="2.130.10.130">
    <property type="entry name" value="Integrin alpha, N-terminal"/>
    <property type="match status" value="2"/>
</dbReference>
<dbReference type="AlphaFoldDB" id="A0A8J3T1M6"/>
<dbReference type="Pfam" id="PF01839">
    <property type="entry name" value="FG-GAP"/>
    <property type="match status" value="1"/>
</dbReference>
<dbReference type="InterPro" id="IPR013517">
    <property type="entry name" value="FG-GAP"/>
</dbReference>
<dbReference type="Proteomes" id="UP000634476">
    <property type="component" value="Unassembled WGS sequence"/>
</dbReference>
<reference evidence="3" key="1">
    <citation type="submission" date="2021-01" db="EMBL/GenBank/DDBJ databases">
        <title>Whole genome shotgun sequence of Planobispora takensis NBRC 109077.</title>
        <authorList>
            <person name="Komaki H."/>
            <person name="Tamura T."/>
        </authorList>
    </citation>
    <scope>NUCLEOTIDE SEQUENCE</scope>
    <source>
        <strain evidence="3">NBRC 109077</strain>
    </source>
</reference>
<keyword evidence="4" id="KW-1185">Reference proteome</keyword>
<accession>A0A8J3T1M6</accession>
<keyword evidence="3" id="KW-0418">Kinase</keyword>
<proteinExistence type="predicted"/>
<evidence type="ECO:0000313" key="3">
    <source>
        <dbReference type="EMBL" id="GII04093.1"/>
    </source>
</evidence>
<keyword evidence="1" id="KW-0732">Signal</keyword>
<protein>
    <submittedName>
        <fullName evidence="3">Histidine kinase</fullName>
    </submittedName>
</protein>
<dbReference type="InterPro" id="IPR028994">
    <property type="entry name" value="Integrin_alpha_N"/>
</dbReference>
<dbReference type="GO" id="GO:0016301">
    <property type="term" value="F:kinase activity"/>
    <property type="evidence" value="ECO:0007669"/>
    <property type="project" value="UniProtKB-KW"/>
</dbReference>
<dbReference type="SUPFAM" id="SSF69318">
    <property type="entry name" value="Integrin alpha N-terminal domain"/>
    <property type="match status" value="1"/>
</dbReference>
<feature type="region of interest" description="Disordered" evidence="2">
    <location>
        <begin position="255"/>
        <end position="279"/>
    </location>
</feature>
<name>A0A8J3T1M6_9ACTN</name>
<keyword evidence="3" id="KW-0808">Transferase</keyword>
<evidence type="ECO:0000256" key="2">
    <source>
        <dbReference type="SAM" id="MobiDB-lite"/>
    </source>
</evidence>
<evidence type="ECO:0000256" key="1">
    <source>
        <dbReference type="ARBA" id="ARBA00022729"/>
    </source>
</evidence>
<sequence>MTAKGVPRGRGSTLSDDVNGDGYPDAVITAKRTEGGVPGQPKSRSLVVLYGSGGGLDPQRRSVVRPGDHTLWSLGSEWRARRPESADLDGDGYADIPIRLGLPSGPDPALHIVWGGPAGPVTSGLSPVVPVPRLGIGPSQWPAVGDFDGDGEADLAMALPASGGPPDERGGYTVLYGPFGRDGRPSRTFVLEPDRPDVPWWDATWVVADRIGPGRRSGLILHDSSDGEQSEGVVMPEVPSLRVHRLGPGNAIATGDFDGDGRRDVAVGDDGSRNDEPGAETVGVTQAITVYYGRAPRAPEVIRIPGLRDKLTVADVDGDGRDDLVFRVGRRIELLAGGLSERRKTDWFGCFGDDYAATPIRAGDYDRDGRAEVLIDCWTYYEREPDPNHWLVWDSNAPLTGFDVSGFAP</sequence>
<comment type="caution">
    <text evidence="3">The sequence shown here is derived from an EMBL/GenBank/DDBJ whole genome shotgun (WGS) entry which is preliminary data.</text>
</comment>
<feature type="compositionally biased region" description="Basic and acidic residues" evidence="2">
    <location>
        <begin position="259"/>
        <end position="276"/>
    </location>
</feature>
<dbReference type="PANTHER" id="PTHR46580:SF2">
    <property type="entry name" value="MAM DOMAIN-CONTAINING PROTEIN"/>
    <property type="match status" value="1"/>
</dbReference>
<evidence type="ECO:0000313" key="4">
    <source>
        <dbReference type="Proteomes" id="UP000634476"/>
    </source>
</evidence>
<organism evidence="3 4">
    <name type="scientific">Planobispora takensis</name>
    <dbReference type="NCBI Taxonomy" id="1367882"/>
    <lineage>
        <taxon>Bacteria</taxon>
        <taxon>Bacillati</taxon>
        <taxon>Actinomycetota</taxon>
        <taxon>Actinomycetes</taxon>
        <taxon>Streptosporangiales</taxon>
        <taxon>Streptosporangiaceae</taxon>
        <taxon>Planobispora</taxon>
    </lineage>
</organism>
<gene>
    <name evidence="3" type="ORF">Pta02_61010</name>
</gene>
<dbReference type="EMBL" id="BOOK01000046">
    <property type="protein sequence ID" value="GII04093.1"/>
    <property type="molecule type" value="Genomic_DNA"/>
</dbReference>
<feature type="region of interest" description="Disordered" evidence="2">
    <location>
        <begin position="1"/>
        <end position="25"/>
    </location>
</feature>
<dbReference type="PANTHER" id="PTHR46580">
    <property type="entry name" value="SENSOR KINASE-RELATED"/>
    <property type="match status" value="1"/>
</dbReference>